<keyword evidence="7" id="KW-0482">Metalloprotease</keyword>
<dbReference type="InterPro" id="IPR045834">
    <property type="entry name" value="Csd3_N2"/>
</dbReference>
<dbReference type="PANTHER" id="PTHR21666:SF288">
    <property type="entry name" value="CELL DIVISION PROTEIN YTFB"/>
    <property type="match status" value="1"/>
</dbReference>
<evidence type="ECO:0000256" key="4">
    <source>
        <dbReference type="ARBA" id="ARBA00022723"/>
    </source>
</evidence>
<feature type="transmembrane region" description="Helical" evidence="9">
    <location>
        <begin position="43"/>
        <end position="61"/>
    </location>
</feature>
<evidence type="ECO:0000256" key="7">
    <source>
        <dbReference type="ARBA" id="ARBA00023049"/>
    </source>
</evidence>
<comment type="caution">
    <text evidence="14">The sequence shown here is derived from an EMBL/GenBank/DDBJ whole genome shotgun (WGS) entry which is preliminary data.</text>
</comment>
<dbReference type="InterPro" id="IPR013731">
    <property type="entry name" value="OapA_N"/>
</dbReference>
<feature type="domain" description="Opacity-associated protein A-like N-terminal" evidence="12">
    <location>
        <begin position="34"/>
        <end position="60"/>
    </location>
</feature>
<evidence type="ECO:0000256" key="3">
    <source>
        <dbReference type="ARBA" id="ARBA00022670"/>
    </source>
</evidence>
<evidence type="ECO:0000313" key="14">
    <source>
        <dbReference type="EMBL" id="TYK67006.1"/>
    </source>
</evidence>
<keyword evidence="6" id="KW-0862">Zinc</keyword>
<dbReference type="CDD" id="cd12797">
    <property type="entry name" value="M23_peptidase"/>
    <property type="match status" value="1"/>
</dbReference>
<keyword evidence="15" id="KW-1185">Reference proteome</keyword>
<dbReference type="Pfam" id="PF04225">
    <property type="entry name" value="LysM_OapA"/>
    <property type="match status" value="1"/>
</dbReference>
<reference evidence="14 15" key="1">
    <citation type="submission" date="2019-08" db="EMBL/GenBank/DDBJ databases">
        <title>Microbe sample from Colwellia echini.</title>
        <authorList>
            <person name="Christiansen L."/>
            <person name="Pathiraja D."/>
            <person name="Schultz-Johansen M."/>
            <person name="Choi I.-G."/>
            <person name="Stougaard P."/>
        </authorList>
    </citation>
    <scope>NUCLEOTIDE SEQUENCE [LARGE SCALE GENOMIC DNA]</scope>
    <source>
        <strain evidence="14 15">A3</strain>
    </source>
</reference>
<dbReference type="InterPro" id="IPR007340">
    <property type="entry name" value="LysM_Opacity-associatedA"/>
</dbReference>
<dbReference type="InterPro" id="IPR050570">
    <property type="entry name" value="Cell_wall_metabolism_enzyme"/>
</dbReference>
<evidence type="ECO:0000256" key="1">
    <source>
        <dbReference type="ARBA" id="ARBA00001947"/>
    </source>
</evidence>
<feature type="domain" description="M23ase beta-sheet core" evidence="10">
    <location>
        <begin position="384"/>
        <end position="478"/>
    </location>
</feature>
<keyword evidence="9" id="KW-0472">Membrane</keyword>
<dbReference type="Proteomes" id="UP000815846">
    <property type="component" value="Unassembled WGS sequence"/>
</dbReference>
<evidence type="ECO:0000313" key="15">
    <source>
        <dbReference type="Proteomes" id="UP000815846"/>
    </source>
</evidence>
<feature type="domain" description="Csd3-like second N-terminal" evidence="13">
    <location>
        <begin position="257"/>
        <end position="372"/>
    </location>
</feature>
<feature type="region of interest" description="Disordered" evidence="8">
    <location>
        <begin position="100"/>
        <end position="124"/>
    </location>
</feature>
<evidence type="ECO:0000259" key="12">
    <source>
        <dbReference type="Pfam" id="PF08525"/>
    </source>
</evidence>
<evidence type="ECO:0000256" key="6">
    <source>
        <dbReference type="ARBA" id="ARBA00022833"/>
    </source>
</evidence>
<evidence type="ECO:0000259" key="13">
    <source>
        <dbReference type="Pfam" id="PF19425"/>
    </source>
</evidence>
<accession>A0ABY3N0I6</accession>
<evidence type="ECO:0000259" key="10">
    <source>
        <dbReference type="Pfam" id="PF01551"/>
    </source>
</evidence>
<name>A0ABY3N0I6_9GAMM</name>
<protein>
    <submittedName>
        <fullName evidence="14">Peptidoglycan DD-metalloendopeptidase family protein</fullName>
    </submittedName>
</protein>
<comment type="cofactor">
    <cofactor evidence="1">
        <name>Zn(2+)</name>
        <dbReference type="ChEBI" id="CHEBI:29105"/>
    </cofactor>
</comment>
<comment type="subcellular location">
    <subcellularLocation>
        <location evidence="2">Cell envelope</location>
    </subcellularLocation>
</comment>
<dbReference type="Pfam" id="PF08525">
    <property type="entry name" value="OapA_N"/>
    <property type="match status" value="1"/>
</dbReference>
<dbReference type="InterPro" id="IPR016047">
    <property type="entry name" value="M23ase_b-sheet_dom"/>
</dbReference>
<dbReference type="Gene3D" id="2.70.70.10">
    <property type="entry name" value="Glucose Permease (Domain IIA)"/>
    <property type="match status" value="1"/>
</dbReference>
<dbReference type="EMBL" id="PJAI02000001">
    <property type="protein sequence ID" value="TYK67006.1"/>
    <property type="molecule type" value="Genomic_DNA"/>
</dbReference>
<dbReference type="Pfam" id="PF19425">
    <property type="entry name" value="Csd3_N2"/>
    <property type="match status" value="1"/>
</dbReference>
<dbReference type="InterPro" id="IPR011055">
    <property type="entry name" value="Dup_hybrid_motif"/>
</dbReference>
<keyword evidence="9" id="KW-0812">Transmembrane</keyword>
<evidence type="ECO:0000256" key="9">
    <source>
        <dbReference type="SAM" id="Phobius"/>
    </source>
</evidence>
<dbReference type="PANTHER" id="PTHR21666">
    <property type="entry name" value="PEPTIDASE-RELATED"/>
    <property type="match status" value="1"/>
</dbReference>
<keyword evidence="5" id="KW-0378">Hydrolase</keyword>
<feature type="domain" description="Opacity-associated protein A LysM-like" evidence="11">
    <location>
        <begin position="161"/>
        <end position="243"/>
    </location>
</feature>
<dbReference type="RefSeq" id="WP_101343156.1">
    <property type="nucleotide sequence ID" value="NZ_PJAI02000001.1"/>
</dbReference>
<dbReference type="SUPFAM" id="SSF51261">
    <property type="entry name" value="Duplicated hybrid motif"/>
    <property type="match status" value="1"/>
</dbReference>
<keyword evidence="4" id="KW-0479">Metal-binding</keyword>
<evidence type="ECO:0000256" key="8">
    <source>
        <dbReference type="SAM" id="MobiDB-lite"/>
    </source>
</evidence>
<evidence type="ECO:0000256" key="5">
    <source>
        <dbReference type="ARBA" id="ARBA00022801"/>
    </source>
</evidence>
<proteinExistence type="predicted"/>
<dbReference type="Gene3D" id="3.10.450.350">
    <property type="match status" value="2"/>
</dbReference>
<dbReference type="Pfam" id="PF01551">
    <property type="entry name" value="Peptidase_M23"/>
    <property type="match status" value="1"/>
</dbReference>
<sequence>MKSSSLTFLNKLLEIFRSLPKLTTFRNLPKLETFQNLPKQHRFIIIGISCFLLLLFIIPSSDKSSSTEDNNAGNNQVGKRIQVALPDEFVPAEAMATHDAFPQSTKPPVRAKTPKNSKEAIGQLPSLEEPVISQEVGSIATDNLEKKTKIQDSVAALANLNWQTITVKNGDSLALILKRLGFSAQTTYAVSTAQGEDSKLLRRLNVGDQLRIANNEAKQLTALEYPLSKTDTLFINLVGDSYQSHRESKEVEIREDISYGTITSSFWNAGISAGLNDTQIINFANIFGWDMDFGMDIRSGDSFSLTYEKKYIDGEYIGPGNILAAEIINQGEVFQAIRFSDGEYYSSDGRSMRKAFLRAPVNFKYISSSFKPKRFHPVQKKWKAHRGIDYAAKTGTPVVAAGNGKVTDSTYNKYNGNYVFIQHGNGIVTKYLHFSKRAVKKGQRVKQGQTIGYVGATGLASGPHLHYEFLLNGVHRNPRTVQLPDARPIDKEYKAEFETLATKRLQVLSGATSALSSTQDVN</sequence>
<organism evidence="14 15">
    <name type="scientific">Colwellia echini</name>
    <dbReference type="NCBI Taxonomy" id="1982103"/>
    <lineage>
        <taxon>Bacteria</taxon>
        <taxon>Pseudomonadati</taxon>
        <taxon>Pseudomonadota</taxon>
        <taxon>Gammaproteobacteria</taxon>
        <taxon>Alteromonadales</taxon>
        <taxon>Colwelliaceae</taxon>
        <taxon>Colwellia</taxon>
    </lineage>
</organism>
<evidence type="ECO:0000256" key="2">
    <source>
        <dbReference type="ARBA" id="ARBA00004196"/>
    </source>
</evidence>
<evidence type="ECO:0000259" key="11">
    <source>
        <dbReference type="Pfam" id="PF04225"/>
    </source>
</evidence>
<keyword evidence="9" id="KW-1133">Transmembrane helix</keyword>
<gene>
    <name evidence="14" type="ORF">CWS31_000225</name>
</gene>
<keyword evidence="3" id="KW-0645">Protease</keyword>